<dbReference type="GO" id="GO:0042575">
    <property type="term" value="C:DNA polymerase complex"/>
    <property type="evidence" value="ECO:0007669"/>
    <property type="project" value="UniProtKB-ARBA"/>
</dbReference>
<dbReference type="InterPro" id="IPR036397">
    <property type="entry name" value="RNaseH_sf"/>
</dbReference>
<keyword evidence="6" id="KW-0064">Aspartyl protease</keyword>
<dbReference type="SUPFAM" id="SSF50630">
    <property type="entry name" value="Acid proteases"/>
    <property type="match status" value="1"/>
</dbReference>
<keyword evidence="8" id="KW-0695">RNA-directed DNA polymerase</keyword>
<dbReference type="Pfam" id="PF00078">
    <property type="entry name" value="RVT_1"/>
    <property type="match status" value="1"/>
</dbReference>
<evidence type="ECO:0000256" key="4">
    <source>
        <dbReference type="ARBA" id="ARBA00022695"/>
    </source>
</evidence>
<evidence type="ECO:0000313" key="17">
    <source>
        <dbReference type="Proteomes" id="UP001430953"/>
    </source>
</evidence>
<dbReference type="InterPro" id="IPR041588">
    <property type="entry name" value="Integrase_H2C2"/>
</dbReference>
<evidence type="ECO:0000256" key="11">
    <source>
        <dbReference type="PROSITE-ProRule" id="PRU00047"/>
    </source>
</evidence>
<dbReference type="PANTHER" id="PTHR37984">
    <property type="entry name" value="PROTEIN CBG26694"/>
    <property type="match status" value="1"/>
</dbReference>
<feature type="domain" description="Integrase catalytic" evidence="15">
    <location>
        <begin position="1062"/>
        <end position="1214"/>
    </location>
</feature>
<evidence type="ECO:0000259" key="14">
    <source>
        <dbReference type="PROSITE" id="PS50878"/>
    </source>
</evidence>
<evidence type="ECO:0000256" key="2">
    <source>
        <dbReference type="ARBA" id="ARBA00022670"/>
    </source>
</evidence>
<dbReference type="FunFam" id="3.30.70.270:FF:000026">
    <property type="entry name" value="Transposon Ty3-G Gag-Pol polyprotein"/>
    <property type="match status" value="1"/>
</dbReference>
<dbReference type="Gene3D" id="4.10.60.10">
    <property type="entry name" value="Zinc finger, CCHC-type"/>
    <property type="match status" value="1"/>
</dbReference>
<dbReference type="PROSITE" id="PS50158">
    <property type="entry name" value="ZF_CCHC"/>
    <property type="match status" value="1"/>
</dbReference>
<dbReference type="InterPro" id="IPR043128">
    <property type="entry name" value="Rev_trsase/Diguanyl_cyclase"/>
</dbReference>
<dbReference type="GO" id="GO:0003964">
    <property type="term" value="F:RNA-directed DNA polymerase activity"/>
    <property type="evidence" value="ECO:0007669"/>
    <property type="project" value="UniProtKB-KW"/>
</dbReference>
<sequence>MSKTLDSKEAVSRPASPAVPGSSRTPAVQAGVVPNSLTIEAFDPEKTSWCRWLQRLQGAFLIFNIREDGRVPYLLHYVGSSAFDILCDRLDPEDPFQQRFERLTSLLENFYEPPPLEIAENFRFHQRRQENGENVQQFASALHKLSIHCKFGDYLKTALRNQLVFGLASKKIQTRLLVKKDLTYEEALKVATTMELSEKGSSSLQVAHTGAPVQVDTVLTGKRNPRRQQTSFTKATLKGKPTQGRTNNFNSSPTPRYQTFNSRAQTGNFKFKREPLSKTVTCYRCGKGHLASQCDLDRNLKCLGCGEKGHLRKVCFKSREQANQLEDILHLEHPQFRDKFFCALEINNKPVSFEVDSGSAVTIMNKNDASRLFPGSIINHTDLNLLAFCKTIIKVVGYITVKVKHTNMLRVLNIYLTIIKRKPLLGREWIRQLFSCVDFPKILSCDAMDNITTGSSKNLSLQNILHKYQEVRSNDWSKIAGVQAKLHLIPNPKPVFLKARSVPFKIKELLEKELDELLQAGVLEKTETSEWATPIVPILKPNGCLRICGDYKATLNTQLKVDEHPLSNINEIFTRLAGGSKFSKIDLRQAYLQLEVDAESSKLLTLNTHKCLYKVNRLMYGIASAPAIWQRTIENILQDIPGTAVFLDDIVITGENEQVHLQRLQSVMQKLHSHNIRINMDKSKFLMNEIQYCGFTLRKEGIIKQKSKMEAIKDMPHPRNPQELRAFLGMINYYGRFIPNLSTILYPLNTLLHLNSKFVWTNKQEQAFLQAKKAFLSNKILAHYNPKLPLILATDASPYGVGAVLSQLHPDGTEKVIQYASQTLTKTQQNYSQIDKEAYSIIFGIKKFHQYLFGNHFTLLTDHKPLIQIFAPNKSLPVYSAMRMQHYAIFLQGFQYKIKYRKSTEHSNADCLSRLPVSNNNTIMDVVEAYQLEELQDFPINASIIEKETKRDPELIHLVHALQSGKQVQNKERFNLNQEEFTIQNNILFRGFRVVIPKSLQSKILNQLHTGHFGINKMKAIARSFCWWSGIDTDIQKLVYNCAACNATRNNPPKIEKHIWEPASAPMHRIHADFAGPFLGKWFLVIIDAYSKWPEVKIMKNITAKSTITEFKNFFASFGFPKIIVTDNGTNFVSEEFQRFLKLHGITHKRTSPYNPATNGQAERFIQTLKNALKRANATETNVNSNLKKFLLHYRAAPHASTNVSPAELFLGHKIRTKLDLIFPSQKEEATANFAIKVKQLRLGQRVACRNYIGNVKWKYGYVKKVIGKLHYEITLDDDRIWKRHINQLRAIGAYTPASDGHESYGPVEDILQDQNPPILYNSPKSFSRSPTKPPSPHRPEQIVKSPQITPDIRRSSRKRQPPSRFGETLQYSFFYKEGVRMR</sequence>
<name>A0AAW2E9H1_9HYME</name>
<reference evidence="16 17" key="1">
    <citation type="submission" date="2023-03" db="EMBL/GenBank/DDBJ databases">
        <title>High recombination rates correlate with genetic variation in Cardiocondyla obscurior ants.</title>
        <authorList>
            <person name="Errbii M."/>
        </authorList>
    </citation>
    <scope>NUCLEOTIDE SEQUENCE [LARGE SCALE GENOMIC DNA]</scope>
    <source>
        <strain evidence="16">Alpha-2009</strain>
        <tissue evidence="16">Whole body</tissue>
    </source>
</reference>
<dbReference type="PROSITE" id="PS50994">
    <property type="entry name" value="INTEGRASE"/>
    <property type="match status" value="1"/>
</dbReference>
<keyword evidence="5" id="KW-0540">Nuclease</keyword>
<gene>
    <name evidence="16" type="ORF">PUN28_020834</name>
</gene>
<dbReference type="GO" id="GO:0004519">
    <property type="term" value="F:endonuclease activity"/>
    <property type="evidence" value="ECO:0007669"/>
    <property type="project" value="UniProtKB-KW"/>
</dbReference>
<evidence type="ECO:0000256" key="5">
    <source>
        <dbReference type="ARBA" id="ARBA00022722"/>
    </source>
</evidence>
<proteinExistence type="predicted"/>
<dbReference type="GO" id="GO:0006508">
    <property type="term" value="P:proteolysis"/>
    <property type="evidence" value="ECO:0007669"/>
    <property type="project" value="UniProtKB-KW"/>
</dbReference>
<evidence type="ECO:0000256" key="9">
    <source>
        <dbReference type="ARBA" id="ARBA00023125"/>
    </source>
</evidence>
<dbReference type="FunFam" id="3.10.20.370:FF:000001">
    <property type="entry name" value="Retrovirus-related Pol polyprotein from transposon 17.6-like protein"/>
    <property type="match status" value="1"/>
</dbReference>
<dbReference type="CDD" id="cd09274">
    <property type="entry name" value="RNase_HI_RT_Ty3"/>
    <property type="match status" value="1"/>
</dbReference>
<keyword evidence="11" id="KW-0479">Metal-binding</keyword>
<dbReference type="PROSITE" id="PS50878">
    <property type="entry name" value="RT_POL"/>
    <property type="match status" value="1"/>
</dbReference>
<dbReference type="Pfam" id="PF00665">
    <property type="entry name" value="rve"/>
    <property type="match status" value="1"/>
</dbReference>
<dbReference type="SMART" id="SM00343">
    <property type="entry name" value="ZnF_C2HC"/>
    <property type="match status" value="2"/>
</dbReference>
<dbReference type="InterPro" id="IPR043502">
    <property type="entry name" value="DNA/RNA_pol_sf"/>
</dbReference>
<feature type="region of interest" description="Disordered" evidence="12">
    <location>
        <begin position="1"/>
        <end position="27"/>
    </location>
</feature>
<dbReference type="GO" id="GO:0003677">
    <property type="term" value="F:DNA binding"/>
    <property type="evidence" value="ECO:0007669"/>
    <property type="project" value="UniProtKB-KW"/>
</dbReference>
<dbReference type="Gene3D" id="3.10.10.10">
    <property type="entry name" value="HIV Type 1 Reverse Transcriptase, subunit A, domain 1"/>
    <property type="match status" value="1"/>
</dbReference>
<dbReference type="SUPFAM" id="SSF57756">
    <property type="entry name" value="Retrovirus zinc finger-like domains"/>
    <property type="match status" value="1"/>
</dbReference>
<dbReference type="InterPro" id="IPR001878">
    <property type="entry name" value="Znf_CCHC"/>
</dbReference>
<keyword evidence="9" id="KW-0238">DNA-binding</keyword>
<dbReference type="EC" id="2.7.7.49" evidence="1"/>
<dbReference type="InterPro" id="IPR036875">
    <property type="entry name" value="Znf_CCHC_sf"/>
</dbReference>
<dbReference type="Proteomes" id="UP001430953">
    <property type="component" value="Unassembled WGS sequence"/>
</dbReference>
<keyword evidence="2" id="KW-0645">Protease</keyword>
<dbReference type="GO" id="GO:0015074">
    <property type="term" value="P:DNA integration"/>
    <property type="evidence" value="ECO:0007669"/>
    <property type="project" value="InterPro"/>
</dbReference>
<keyword evidence="3" id="KW-0808">Transferase</keyword>
<evidence type="ECO:0000259" key="15">
    <source>
        <dbReference type="PROSITE" id="PS50994"/>
    </source>
</evidence>
<dbReference type="GO" id="GO:0004190">
    <property type="term" value="F:aspartic-type endopeptidase activity"/>
    <property type="evidence" value="ECO:0007669"/>
    <property type="project" value="UniProtKB-KW"/>
</dbReference>
<dbReference type="FunFam" id="3.30.420.10:FF:000063">
    <property type="entry name" value="Retrovirus-related Pol polyprotein from transposon 297-like Protein"/>
    <property type="match status" value="1"/>
</dbReference>
<dbReference type="CDD" id="cd01647">
    <property type="entry name" value="RT_LTR"/>
    <property type="match status" value="1"/>
</dbReference>
<evidence type="ECO:0000256" key="12">
    <source>
        <dbReference type="SAM" id="MobiDB-lite"/>
    </source>
</evidence>
<dbReference type="Gene3D" id="3.10.20.370">
    <property type="match status" value="1"/>
</dbReference>
<dbReference type="InterPro" id="IPR021109">
    <property type="entry name" value="Peptidase_aspartic_dom_sf"/>
</dbReference>
<keyword evidence="11" id="KW-0863">Zinc-finger</keyword>
<evidence type="ECO:0000256" key="3">
    <source>
        <dbReference type="ARBA" id="ARBA00022679"/>
    </source>
</evidence>
<accession>A0AAW2E9H1</accession>
<feature type="domain" description="CCHC-type" evidence="13">
    <location>
        <begin position="301"/>
        <end position="315"/>
    </location>
</feature>
<dbReference type="InterPro" id="IPR001584">
    <property type="entry name" value="Integrase_cat-core"/>
</dbReference>
<protein>
    <recommendedName>
        <fullName evidence="1">RNA-directed DNA polymerase</fullName>
        <ecNumber evidence="1">2.7.7.49</ecNumber>
    </recommendedName>
</protein>
<evidence type="ECO:0000313" key="16">
    <source>
        <dbReference type="EMBL" id="KAL0098926.1"/>
    </source>
</evidence>
<dbReference type="InterPro" id="IPR050951">
    <property type="entry name" value="Retrovirus_Pol_polyprotein"/>
</dbReference>
<organism evidence="16 17">
    <name type="scientific">Cardiocondyla obscurior</name>
    <dbReference type="NCBI Taxonomy" id="286306"/>
    <lineage>
        <taxon>Eukaryota</taxon>
        <taxon>Metazoa</taxon>
        <taxon>Ecdysozoa</taxon>
        <taxon>Arthropoda</taxon>
        <taxon>Hexapoda</taxon>
        <taxon>Insecta</taxon>
        <taxon>Pterygota</taxon>
        <taxon>Neoptera</taxon>
        <taxon>Endopterygota</taxon>
        <taxon>Hymenoptera</taxon>
        <taxon>Apocrita</taxon>
        <taxon>Aculeata</taxon>
        <taxon>Formicoidea</taxon>
        <taxon>Formicidae</taxon>
        <taxon>Myrmicinae</taxon>
        <taxon>Cardiocondyla</taxon>
    </lineage>
</organism>
<dbReference type="Pfam" id="PF17921">
    <property type="entry name" value="Integrase_H2C2"/>
    <property type="match status" value="1"/>
</dbReference>
<evidence type="ECO:0000256" key="8">
    <source>
        <dbReference type="ARBA" id="ARBA00022918"/>
    </source>
</evidence>
<dbReference type="Gene3D" id="1.10.340.70">
    <property type="match status" value="1"/>
</dbReference>
<feature type="domain" description="Reverse transcriptase" evidence="14">
    <location>
        <begin position="519"/>
        <end position="697"/>
    </location>
</feature>
<dbReference type="Gene3D" id="2.40.70.10">
    <property type="entry name" value="Acid Proteases"/>
    <property type="match status" value="1"/>
</dbReference>
<feature type="region of interest" description="Disordered" evidence="12">
    <location>
        <begin position="224"/>
        <end position="264"/>
    </location>
</feature>
<dbReference type="GO" id="GO:0008270">
    <property type="term" value="F:zinc ion binding"/>
    <property type="evidence" value="ECO:0007669"/>
    <property type="project" value="UniProtKB-KW"/>
</dbReference>
<feature type="region of interest" description="Disordered" evidence="12">
    <location>
        <begin position="1320"/>
        <end position="1365"/>
    </location>
</feature>
<feature type="compositionally biased region" description="Basic and acidic residues" evidence="12">
    <location>
        <begin position="1"/>
        <end position="11"/>
    </location>
</feature>
<feature type="compositionally biased region" description="Polar residues" evidence="12">
    <location>
        <begin position="243"/>
        <end position="264"/>
    </location>
</feature>
<dbReference type="EMBL" id="JADYXP020000031">
    <property type="protein sequence ID" value="KAL0098926.1"/>
    <property type="molecule type" value="Genomic_DNA"/>
</dbReference>
<comment type="caution">
    <text evidence="16">The sequence shown here is derived from an EMBL/GenBank/DDBJ whole genome shotgun (WGS) entry which is preliminary data.</text>
</comment>
<evidence type="ECO:0000256" key="6">
    <source>
        <dbReference type="ARBA" id="ARBA00022750"/>
    </source>
</evidence>
<keyword evidence="17" id="KW-1185">Reference proteome</keyword>
<dbReference type="InterPro" id="IPR012337">
    <property type="entry name" value="RNaseH-like_sf"/>
</dbReference>
<keyword evidence="11" id="KW-0862">Zinc</keyword>
<dbReference type="InterPro" id="IPR000477">
    <property type="entry name" value="RT_dom"/>
</dbReference>
<keyword evidence="10" id="KW-0511">Multifunctional enzyme</keyword>
<evidence type="ECO:0000256" key="10">
    <source>
        <dbReference type="ARBA" id="ARBA00023268"/>
    </source>
</evidence>
<keyword evidence="4" id="KW-0548">Nucleotidyltransferase</keyword>
<dbReference type="InterPro" id="IPR041577">
    <property type="entry name" value="RT_RNaseH_2"/>
</dbReference>
<dbReference type="Gene3D" id="3.30.420.10">
    <property type="entry name" value="Ribonuclease H-like superfamily/Ribonuclease H"/>
    <property type="match status" value="1"/>
</dbReference>
<keyword evidence="7" id="KW-0255">Endonuclease</keyword>
<keyword evidence="7" id="KW-0378">Hydrolase</keyword>
<dbReference type="SUPFAM" id="SSF56672">
    <property type="entry name" value="DNA/RNA polymerases"/>
    <property type="match status" value="1"/>
</dbReference>
<dbReference type="Gene3D" id="3.30.70.270">
    <property type="match status" value="2"/>
</dbReference>
<dbReference type="Pfam" id="PF17919">
    <property type="entry name" value="RT_RNaseH_2"/>
    <property type="match status" value="1"/>
</dbReference>
<dbReference type="PANTHER" id="PTHR37984:SF5">
    <property type="entry name" value="PROTEIN NYNRIN-LIKE"/>
    <property type="match status" value="1"/>
</dbReference>
<dbReference type="SUPFAM" id="SSF53098">
    <property type="entry name" value="Ribonuclease H-like"/>
    <property type="match status" value="1"/>
</dbReference>
<evidence type="ECO:0000256" key="1">
    <source>
        <dbReference type="ARBA" id="ARBA00012493"/>
    </source>
</evidence>
<dbReference type="FunFam" id="1.10.340.70:FF:000003">
    <property type="entry name" value="Protein CBG25708"/>
    <property type="match status" value="1"/>
</dbReference>
<evidence type="ECO:0000256" key="7">
    <source>
        <dbReference type="ARBA" id="ARBA00022759"/>
    </source>
</evidence>
<evidence type="ECO:0000259" key="13">
    <source>
        <dbReference type="PROSITE" id="PS50158"/>
    </source>
</evidence>